<dbReference type="Proteomes" id="UP000295717">
    <property type="component" value="Unassembled WGS sequence"/>
</dbReference>
<feature type="domain" description="Methylated-DNA-[protein]-cysteine S-methyltransferase DNA binding" evidence="9">
    <location>
        <begin position="77"/>
        <end position="159"/>
    </location>
</feature>
<dbReference type="FunFam" id="1.10.10.10:FF:000214">
    <property type="entry name" value="Methylated-DNA--protein-cysteine methyltransferase"/>
    <property type="match status" value="1"/>
</dbReference>
<dbReference type="OrthoDB" id="9802228at2"/>
<proteinExistence type="inferred from homology"/>
<dbReference type="Gene3D" id="1.10.10.10">
    <property type="entry name" value="Winged helix-like DNA-binding domain superfamily/Winged helix DNA-binding domain"/>
    <property type="match status" value="1"/>
</dbReference>
<keyword evidence="7" id="KW-0234">DNA repair</keyword>
<dbReference type="EC" id="2.1.1.63" evidence="3"/>
<evidence type="ECO:0000256" key="2">
    <source>
        <dbReference type="ARBA" id="ARBA00008711"/>
    </source>
</evidence>
<gene>
    <name evidence="10" type="ORF">EDC35_104187</name>
</gene>
<dbReference type="NCBIfam" id="TIGR00589">
    <property type="entry name" value="ogt"/>
    <property type="match status" value="1"/>
</dbReference>
<dbReference type="GO" id="GO:0006281">
    <property type="term" value="P:DNA repair"/>
    <property type="evidence" value="ECO:0007669"/>
    <property type="project" value="UniProtKB-KW"/>
</dbReference>
<dbReference type="GO" id="GO:0003908">
    <property type="term" value="F:methylated-DNA-[protein]-cysteine S-methyltransferase activity"/>
    <property type="evidence" value="ECO:0007669"/>
    <property type="project" value="UniProtKB-EC"/>
</dbReference>
<dbReference type="InterPro" id="IPR036631">
    <property type="entry name" value="MGMT_N_sf"/>
</dbReference>
<comment type="similarity">
    <text evidence="2">Belongs to the MGMT family.</text>
</comment>
<keyword evidence="4 10" id="KW-0489">Methyltransferase</keyword>
<accession>A0A4V2V1I5</accession>
<dbReference type="PANTHER" id="PTHR10815:SF13">
    <property type="entry name" value="METHYLATED-DNA--PROTEIN-CYSTEINE METHYLTRANSFERASE"/>
    <property type="match status" value="1"/>
</dbReference>
<name>A0A4V2V1I5_9GAMM</name>
<keyword evidence="5 10" id="KW-0808">Transferase</keyword>
<keyword evidence="11" id="KW-1185">Reference proteome</keyword>
<dbReference type="GO" id="GO:0032259">
    <property type="term" value="P:methylation"/>
    <property type="evidence" value="ECO:0007669"/>
    <property type="project" value="UniProtKB-KW"/>
</dbReference>
<dbReference type="EMBL" id="SMAO01000004">
    <property type="protein sequence ID" value="TCT21332.1"/>
    <property type="molecule type" value="Genomic_DNA"/>
</dbReference>
<evidence type="ECO:0000256" key="7">
    <source>
        <dbReference type="ARBA" id="ARBA00023204"/>
    </source>
</evidence>
<comment type="catalytic activity">
    <reaction evidence="1">
        <text>a 4-O-methyl-thymidine in DNA + L-cysteinyl-[protein] = a thymidine in DNA + S-methyl-L-cysteinyl-[protein]</text>
        <dbReference type="Rhea" id="RHEA:53428"/>
        <dbReference type="Rhea" id="RHEA-COMP:10131"/>
        <dbReference type="Rhea" id="RHEA-COMP:10132"/>
        <dbReference type="Rhea" id="RHEA-COMP:13555"/>
        <dbReference type="Rhea" id="RHEA-COMP:13556"/>
        <dbReference type="ChEBI" id="CHEBI:29950"/>
        <dbReference type="ChEBI" id="CHEBI:82612"/>
        <dbReference type="ChEBI" id="CHEBI:137386"/>
        <dbReference type="ChEBI" id="CHEBI:137387"/>
        <dbReference type="EC" id="2.1.1.63"/>
    </reaction>
</comment>
<comment type="caution">
    <text evidence="10">The sequence shown here is derived from an EMBL/GenBank/DDBJ whole genome shotgun (WGS) entry which is preliminary data.</text>
</comment>
<dbReference type="InterPro" id="IPR036217">
    <property type="entry name" value="MethylDNA_cys_MeTrfase_DNAb"/>
</dbReference>
<dbReference type="PROSITE" id="PS00374">
    <property type="entry name" value="MGMT"/>
    <property type="match status" value="1"/>
</dbReference>
<keyword evidence="6" id="KW-0227">DNA damage</keyword>
<dbReference type="Pfam" id="PF01035">
    <property type="entry name" value="DNA_binding_1"/>
    <property type="match status" value="1"/>
</dbReference>
<dbReference type="PANTHER" id="PTHR10815">
    <property type="entry name" value="METHYLATED-DNA--PROTEIN-CYSTEINE METHYLTRANSFERASE"/>
    <property type="match status" value="1"/>
</dbReference>
<organism evidence="10 11">
    <name type="scientific">Thiobaca trueperi</name>
    <dbReference type="NCBI Taxonomy" id="127458"/>
    <lineage>
        <taxon>Bacteria</taxon>
        <taxon>Pseudomonadati</taxon>
        <taxon>Pseudomonadota</taxon>
        <taxon>Gammaproteobacteria</taxon>
        <taxon>Chromatiales</taxon>
        <taxon>Chromatiaceae</taxon>
        <taxon>Thiobaca</taxon>
    </lineage>
</organism>
<dbReference type="SUPFAM" id="SSF53155">
    <property type="entry name" value="Methylated DNA-protein cysteine methyltransferase domain"/>
    <property type="match status" value="1"/>
</dbReference>
<dbReference type="InterPro" id="IPR036388">
    <property type="entry name" value="WH-like_DNA-bd_sf"/>
</dbReference>
<dbReference type="SUPFAM" id="SSF46767">
    <property type="entry name" value="Methylated DNA-protein cysteine methyltransferase, C-terminal domain"/>
    <property type="match status" value="1"/>
</dbReference>
<evidence type="ECO:0000313" key="11">
    <source>
        <dbReference type="Proteomes" id="UP000295717"/>
    </source>
</evidence>
<evidence type="ECO:0000256" key="6">
    <source>
        <dbReference type="ARBA" id="ARBA00022763"/>
    </source>
</evidence>
<evidence type="ECO:0000259" key="9">
    <source>
        <dbReference type="Pfam" id="PF01035"/>
    </source>
</evidence>
<dbReference type="InterPro" id="IPR014048">
    <property type="entry name" value="MethylDNA_cys_MeTrfase_DNA-bd"/>
</dbReference>
<dbReference type="RefSeq" id="WP_132977170.1">
    <property type="nucleotide sequence ID" value="NZ_SMAO01000004.1"/>
</dbReference>
<evidence type="ECO:0000313" key="10">
    <source>
        <dbReference type="EMBL" id="TCT21332.1"/>
    </source>
</evidence>
<evidence type="ECO:0000256" key="5">
    <source>
        <dbReference type="ARBA" id="ARBA00022679"/>
    </source>
</evidence>
<reference evidence="10 11" key="1">
    <citation type="submission" date="2019-03" db="EMBL/GenBank/DDBJ databases">
        <title>Genomic Encyclopedia of Type Strains, Phase IV (KMG-IV): sequencing the most valuable type-strain genomes for metagenomic binning, comparative biology and taxonomic classification.</title>
        <authorList>
            <person name="Goeker M."/>
        </authorList>
    </citation>
    <scope>NUCLEOTIDE SEQUENCE [LARGE SCALE GENOMIC DNA]</scope>
    <source>
        <strain evidence="10 11">DSM 13587</strain>
    </source>
</reference>
<evidence type="ECO:0000256" key="3">
    <source>
        <dbReference type="ARBA" id="ARBA00011918"/>
    </source>
</evidence>
<evidence type="ECO:0000256" key="1">
    <source>
        <dbReference type="ARBA" id="ARBA00001286"/>
    </source>
</evidence>
<dbReference type="CDD" id="cd06445">
    <property type="entry name" value="ATase"/>
    <property type="match status" value="1"/>
</dbReference>
<dbReference type="InterPro" id="IPR001497">
    <property type="entry name" value="MethylDNA_cys_MeTrfase_AS"/>
</dbReference>
<evidence type="ECO:0000256" key="4">
    <source>
        <dbReference type="ARBA" id="ARBA00022603"/>
    </source>
</evidence>
<protein>
    <recommendedName>
        <fullName evidence="3">methylated-DNA--[protein]-cysteine S-methyltransferase</fullName>
        <ecNumber evidence="3">2.1.1.63</ecNumber>
    </recommendedName>
</protein>
<comment type="catalytic activity">
    <reaction evidence="8">
        <text>a 6-O-methyl-2'-deoxyguanosine in DNA + L-cysteinyl-[protein] = S-methyl-L-cysteinyl-[protein] + a 2'-deoxyguanosine in DNA</text>
        <dbReference type="Rhea" id="RHEA:24000"/>
        <dbReference type="Rhea" id="RHEA-COMP:10131"/>
        <dbReference type="Rhea" id="RHEA-COMP:10132"/>
        <dbReference type="Rhea" id="RHEA-COMP:11367"/>
        <dbReference type="Rhea" id="RHEA-COMP:11368"/>
        <dbReference type="ChEBI" id="CHEBI:29950"/>
        <dbReference type="ChEBI" id="CHEBI:82612"/>
        <dbReference type="ChEBI" id="CHEBI:85445"/>
        <dbReference type="ChEBI" id="CHEBI:85448"/>
        <dbReference type="EC" id="2.1.1.63"/>
    </reaction>
</comment>
<sequence length="165" mass="17688">MHALSLTAPFGSIRVHWHQETLTGIDLNPAESALQDSAEPDPDAASVMPVLIVSQLHAYFSDGSARFELPLALSGTAFQQRVWAVLRTIPSGETRTYGEVARVLGSAARAVGQACRANPCPIVVPCHRVVAVQGLGGFSGDTSGSRLAIKRWLLHHEGVRIPDHH</sequence>
<dbReference type="AlphaFoldDB" id="A0A4V2V1I5"/>
<evidence type="ECO:0000256" key="8">
    <source>
        <dbReference type="ARBA" id="ARBA00049348"/>
    </source>
</evidence>